<dbReference type="AlphaFoldDB" id="A0A2M9A893"/>
<accession>A0A2M9A893</accession>
<name>A0A2M9A893_9BACT</name>
<protein>
    <submittedName>
        <fullName evidence="2">Uncharacterized protein</fullName>
    </submittedName>
</protein>
<proteinExistence type="predicted"/>
<feature type="chain" id="PRO_5014650560" evidence="1">
    <location>
        <begin position="19"/>
        <end position="489"/>
    </location>
</feature>
<dbReference type="Proteomes" id="UP000231134">
    <property type="component" value="Unassembled WGS sequence"/>
</dbReference>
<sequence length="489" mass="54651">MRQMILLSLLLVTSLFSANDSTITAATLPADSTGSVAEAELPVQDSVVKTTVQNPEVTSADTVVAAPQNIEQAILAEPMPAGEMVRRARFYLLKALISHNKEQAVQTIEYLRSQYSSVLCPFSGMEEGLAYMHAAVYDSALTALVKERRLFAPKARKAVTYEDQCVVDARSNNLRSSRLIQDELFVYLADNFPKTASQIDSLVLEIQNSSVENFYKDAAPAFVPVVFNASWGRTEASTIQKVSTAGSAFFAKYPANENGAWLEANFVEPLQKRVSNEAKDSNDPIQNHLYTSGVGFEFLSGIGMFAGDLKDEFHHKYWSYYAAVPIQISRFVFTPFLSFGTLETRNNRQFSDVLWEEDSDLNVYSSGISLGFVVFDSRYVKLEPFVGIASAESILPDDNNDYYYYADKPNNNYYRLRKYVKHENSVEYLLGATGEVRLLTIASRNVHAPLNSISLRVKYIAQFLDHDFGYKKIEGVSHKVLAGVGVFIW</sequence>
<comment type="caution">
    <text evidence="2">The sequence shown here is derived from an EMBL/GenBank/DDBJ whole genome shotgun (WGS) entry which is preliminary data.</text>
</comment>
<dbReference type="EMBL" id="PGEX01000001">
    <property type="protein sequence ID" value="PJJ41847.1"/>
    <property type="molecule type" value="Genomic_DNA"/>
</dbReference>
<feature type="signal peptide" evidence="1">
    <location>
        <begin position="1"/>
        <end position="18"/>
    </location>
</feature>
<keyword evidence="1" id="KW-0732">Signal</keyword>
<evidence type="ECO:0000256" key="1">
    <source>
        <dbReference type="SAM" id="SignalP"/>
    </source>
</evidence>
<keyword evidence="3" id="KW-1185">Reference proteome</keyword>
<evidence type="ECO:0000313" key="2">
    <source>
        <dbReference type="EMBL" id="PJJ41847.1"/>
    </source>
</evidence>
<evidence type="ECO:0000313" key="3">
    <source>
        <dbReference type="Proteomes" id="UP000231134"/>
    </source>
</evidence>
<reference evidence="2 3" key="1">
    <citation type="submission" date="2017-11" db="EMBL/GenBank/DDBJ databases">
        <title>Animal gut microbial communities from fecal samples from Wisconsin, USA.</title>
        <authorList>
            <person name="Neumann A."/>
        </authorList>
    </citation>
    <scope>NUCLEOTIDE SEQUENCE [LARGE SCALE GENOMIC DNA]</scope>
    <source>
        <strain evidence="2 3">UWS3</strain>
    </source>
</reference>
<organism evidence="2 3">
    <name type="scientific">Hallerella succinigenes</name>
    <dbReference type="NCBI Taxonomy" id="1896222"/>
    <lineage>
        <taxon>Bacteria</taxon>
        <taxon>Pseudomonadati</taxon>
        <taxon>Fibrobacterota</taxon>
        <taxon>Fibrobacteria</taxon>
        <taxon>Fibrobacterales</taxon>
        <taxon>Fibrobacteraceae</taxon>
        <taxon>Hallerella</taxon>
    </lineage>
</organism>
<gene>
    <name evidence="2" type="ORF">BGX16_1850</name>
</gene>